<dbReference type="GO" id="GO:0016020">
    <property type="term" value="C:membrane"/>
    <property type="evidence" value="ECO:0007669"/>
    <property type="project" value="UniProtKB-SubCell"/>
</dbReference>
<dbReference type="RefSeq" id="WP_029697070.1">
    <property type="nucleotide sequence ID" value="NZ_LFEJ01000003.1"/>
</dbReference>
<evidence type="ECO:0000256" key="2">
    <source>
        <dbReference type="ARBA" id="ARBA00009773"/>
    </source>
</evidence>
<evidence type="ECO:0000256" key="5">
    <source>
        <dbReference type="ARBA" id="ARBA00023136"/>
    </source>
</evidence>
<keyword evidence="8" id="KW-1185">Reference proteome</keyword>
<evidence type="ECO:0000256" key="1">
    <source>
        <dbReference type="ARBA" id="ARBA00004141"/>
    </source>
</evidence>
<feature type="transmembrane region" description="Helical" evidence="6">
    <location>
        <begin position="310"/>
        <end position="343"/>
    </location>
</feature>
<dbReference type="OrthoDB" id="106838at2"/>
<dbReference type="Pfam" id="PF01594">
    <property type="entry name" value="AI-2E_transport"/>
    <property type="match status" value="1"/>
</dbReference>
<evidence type="ECO:0000313" key="8">
    <source>
        <dbReference type="Proteomes" id="UP000037315"/>
    </source>
</evidence>
<feature type="transmembrane region" description="Helical" evidence="6">
    <location>
        <begin position="267"/>
        <end position="290"/>
    </location>
</feature>
<gene>
    <name evidence="7" type="ORF">ACH50_01865</name>
</gene>
<dbReference type="PATRIC" id="fig|1656095.3.peg.145"/>
<accession>A0A0J8VT58</accession>
<sequence>MLPRGFSKFFFLLILAVVTLAFMTILRPYASAVLWAAILAVIFYKTKEWIRRATGGRNNLASLLTLLLICLIVFTPLAIIFSSLATEFNVVYRNLQEDNTSMSVVFADVIRHLPAWGQHLLAEYDLDDVGEIQRKLSAAVMRGSQFLAGSALAISKNTFGLAIGFGVMLYLLFFLLKDGAHLVALILRAIPLENRVKYRLISRFATVARATVKGTVVVAVIQGFLGGLAFWFLGIQGSLLWGALMAFFSLVPAVGTALVWIPAAIYLFAVGALWKAIILVAWFVVVVGLVDNILRPILVGKDIKMPDYLILVATLGGLTVYGINGFVIGPLIAALFVTCWQYLAEPDREEKVSK</sequence>
<dbReference type="Proteomes" id="UP000037315">
    <property type="component" value="Unassembled WGS sequence"/>
</dbReference>
<reference evidence="7 8" key="1">
    <citation type="submission" date="2015-06" db="EMBL/GenBank/DDBJ databases">
        <title>Genome sequencing of Cronobacter sp. strain DJ34 isolated from petroleum contaminated sludge of Duliajan Oil Fields, Assam, India.</title>
        <authorList>
            <person name="Pal S."/>
            <person name="Banerjee T.D."/>
            <person name="Roy A."/>
            <person name="Sar P."/>
            <person name="Kazy S.K."/>
        </authorList>
    </citation>
    <scope>NUCLEOTIDE SEQUENCE [LARGE SCALE GENOMIC DNA]</scope>
    <source>
        <strain evidence="7 8">DJ34</strain>
    </source>
</reference>
<name>A0A0J8VT58_9ENTR</name>
<dbReference type="AlphaFoldDB" id="A0A0J8VT58"/>
<feature type="transmembrane region" description="Helical" evidence="6">
    <location>
        <begin position="62"/>
        <end position="85"/>
    </location>
</feature>
<keyword evidence="5 6" id="KW-0472">Membrane</keyword>
<comment type="caution">
    <text evidence="7">The sequence shown here is derived from an EMBL/GenBank/DDBJ whole genome shotgun (WGS) entry which is preliminary data.</text>
</comment>
<evidence type="ECO:0000313" key="7">
    <source>
        <dbReference type="EMBL" id="KMV36182.1"/>
    </source>
</evidence>
<dbReference type="EMBL" id="LFEJ01000003">
    <property type="protein sequence ID" value="KMV36182.1"/>
    <property type="molecule type" value="Genomic_DNA"/>
</dbReference>
<feature type="transmembrane region" description="Helical" evidence="6">
    <location>
        <begin position="211"/>
        <end position="233"/>
    </location>
</feature>
<organism evidence="7 8">
    <name type="scientific">Franconibacter pulveris</name>
    <dbReference type="NCBI Taxonomy" id="435910"/>
    <lineage>
        <taxon>Bacteria</taxon>
        <taxon>Pseudomonadati</taxon>
        <taxon>Pseudomonadota</taxon>
        <taxon>Gammaproteobacteria</taxon>
        <taxon>Enterobacterales</taxon>
        <taxon>Enterobacteriaceae</taxon>
        <taxon>Franconibacter</taxon>
    </lineage>
</organism>
<keyword evidence="3 6" id="KW-0812">Transmembrane</keyword>
<keyword evidence="4 6" id="KW-1133">Transmembrane helix</keyword>
<comment type="subcellular location">
    <subcellularLocation>
        <location evidence="1">Membrane</location>
        <topology evidence="1">Multi-pass membrane protein</topology>
    </subcellularLocation>
</comment>
<comment type="similarity">
    <text evidence="2">Belongs to the autoinducer-2 exporter (AI-2E) (TC 2.A.86) family.</text>
</comment>
<protein>
    <submittedName>
        <fullName evidence="7">Membrane protein</fullName>
    </submittedName>
</protein>
<dbReference type="PANTHER" id="PTHR21716">
    <property type="entry name" value="TRANSMEMBRANE PROTEIN"/>
    <property type="match status" value="1"/>
</dbReference>
<evidence type="ECO:0000256" key="3">
    <source>
        <dbReference type="ARBA" id="ARBA00022692"/>
    </source>
</evidence>
<evidence type="ECO:0000256" key="6">
    <source>
        <dbReference type="SAM" id="Phobius"/>
    </source>
</evidence>
<dbReference type="InterPro" id="IPR002549">
    <property type="entry name" value="AI-2E-like"/>
</dbReference>
<dbReference type="PANTHER" id="PTHR21716:SF4">
    <property type="entry name" value="TRANSMEMBRANE PROTEIN 245"/>
    <property type="match status" value="1"/>
</dbReference>
<feature type="transmembrane region" description="Helical" evidence="6">
    <location>
        <begin position="239"/>
        <end position="260"/>
    </location>
</feature>
<proteinExistence type="inferred from homology"/>
<evidence type="ECO:0000256" key="4">
    <source>
        <dbReference type="ARBA" id="ARBA00022989"/>
    </source>
</evidence>
<feature type="transmembrane region" description="Helical" evidence="6">
    <location>
        <begin position="9"/>
        <end position="26"/>
    </location>
</feature>